<dbReference type="Proteomes" id="UP001348641">
    <property type="component" value="Unassembled WGS sequence"/>
</dbReference>
<dbReference type="EMBL" id="JAUUCC010000011">
    <property type="protein sequence ID" value="MEE2050099.1"/>
    <property type="molecule type" value="Genomic_DNA"/>
</dbReference>
<reference evidence="1 2" key="1">
    <citation type="submission" date="2023-07" db="EMBL/GenBank/DDBJ databases">
        <authorList>
            <person name="Girao M."/>
            <person name="Carvalho M.F."/>
        </authorList>
    </citation>
    <scope>NUCLEOTIDE SEQUENCE [LARGE SCALE GENOMIC DNA]</scope>
    <source>
        <strain evidence="1 2">66/93</strain>
    </source>
</reference>
<sequence length="117" mass="12636">MYRGLGLRMRYQPVQNKVRAEIRLDPHRKFNASRGGRVRVRGGSHPRGEFNEVPGCVGGIDELVEVRAGQARHAPAAFTRLGGEAVILLTRANMTAGASTGMSVVTNENGAQSKKLP</sequence>
<organism evidence="1 2">
    <name type="scientific">Nocardiopsis tropica</name>
    <dbReference type="NCBI Taxonomy" id="109330"/>
    <lineage>
        <taxon>Bacteria</taxon>
        <taxon>Bacillati</taxon>
        <taxon>Actinomycetota</taxon>
        <taxon>Actinomycetes</taxon>
        <taxon>Streptosporangiales</taxon>
        <taxon>Nocardiopsidaceae</taxon>
        <taxon>Nocardiopsis</taxon>
    </lineage>
</organism>
<evidence type="ECO:0000313" key="1">
    <source>
        <dbReference type="EMBL" id="MEE2050099.1"/>
    </source>
</evidence>
<comment type="caution">
    <text evidence="1">The sequence shown here is derived from an EMBL/GenBank/DDBJ whole genome shotgun (WGS) entry which is preliminary data.</text>
</comment>
<name>A0ABU7KM68_9ACTN</name>
<gene>
    <name evidence="1" type="ORF">Q8A49_06260</name>
</gene>
<dbReference type="RefSeq" id="WP_330157344.1">
    <property type="nucleotide sequence ID" value="NZ_BAAAJA010000028.1"/>
</dbReference>
<evidence type="ECO:0000313" key="2">
    <source>
        <dbReference type="Proteomes" id="UP001348641"/>
    </source>
</evidence>
<proteinExistence type="predicted"/>
<protein>
    <submittedName>
        <fullName evidence="1">Uncharacterized protein</fullName>
    </submittedName>
</protein>
<accession>A0ABU7KM68</accession>